<evidence type="ECO:0000256" key="4">
    <source>
        <dbReference type="ARBA" id="ARBA00022738"/>
    </source>
</evidence>
<accession>A0A2A2TB77</accession>
<evidence type="ECO:0000256" key="2">
    <source>
        <dbReference type="ARBA" id="ARBA00022531"/>
    </source>
</evidence>
<feature type="domain" description="PBS-linker" evidence="9">
    <location>
        <begin position="1"/>
        <end position="180"/>
    </location>
</feature>
<dbReference type="Pfam" id="PF01383">
    <property type="entry name" value="CpcD"/>
    <property type="match status" value="1"/>
</dbReference>
<dbReference type="GO" id="GO:0031676">
    <property type="term" value="C:plasma membrane-derived thylakoid membrane"/>
    <property type="evidence" value="ECO:0007669"/>
    <property type="project" value="UniProtKB-SubCell"/>
</dbReference>
<gene>
    <name evidence="10" type="ORF">CK510_27405</name>
</gene>
<keyword evidence="11" id="KW-1185">Reference proteome</keyword>
<feature type="domain" description="CpcD-like" evidence="8">
    <location>
        <begin position="237"/>
        <end position="289"/>
    </location>
</feature>
<sequence length="289" mass="32060">MAITTAASRLGTEAFANSSPVELRNRATKEEISIVISAVYRQILGNDYLMKSERLISAESLLRDGKITVRDFVGQVAKSELYKNKFFYNSFQTRVIELNYKHLLGRAPYDESEVVFHLDLYQEKGYDADIDSYIDSSEYEENFGENIVPYYRGFKTQTGQKTVGFSRMFQLYRGYANSDRAQLRGTTSHLAGELGRNSASTVVAPSGTGEGFTYVAPQRGVTPNSAFGGGGTFGKAGRLFRVEASKVFGAGYPSTRRVNQAVVIPYEQLSSYMQRVQKQGGKIASITPL</sequence>
<name>A0A2A2TB77_9CYAN</name>
<proteinExistence type="inferred from homology"/>
<dbReference type="InterPro" id="IPR016470">
    <property type="entry name" value="Phycobilisome"/>
</dbReference>
<evidence type="ECO:0000256" key="3">
    <source>
        <dbReference type="ARBA" id="ARBA00022549"/>
    </source>
</evidence>
<dbReference type="InterPro" id="IPR008213">
    <property type="entry name" value="CpcD-like_dom"/>
</dbReference>
<evidence type="ECO:0000256" key="6">
    <source>
        <dbReference type="ARBA" id="ARBA00023136"/>
    </source>
</evidence>
<dbReference type="EMBL" id="NTFS01000511">
    <property type="protein sequence ID" value="PAX49852.1"/>
    <property type="molecule type" value="Genomic_DNA"/>
</dbReference>
<evidence type="ECO:0000259" key="8">
    <source>
        <dbReference type="PROSITE" id="PS51441"/>
    </source>
</evidence>
<comment type="caution">
    <text evidence="10">The sequence shown here is derived from an EMBL/GenBank/DDBJ whole genome shotgun (WGS) entry which is preliminary data.</text>
</comment>
<dbReference type="Gene3D" id="1.10.3130.20">
    <property type="entry name" value="Phycobilisome linker domain"/>
    <property type="match status" value="1"/>
</dbReference>
<evidence type="ECO:0000256" key="5">
    <source>
        <dbReference type="ARBA" id="ARBA00023078"/>
    </source>
</evidence>
<keyword evidence="5" id="KW-0793">Thylakoid</keyword>
<dbReference type="PIRSF" id="PIRSF005898">
    <property type="entry name" value="Phycobilisome_CpeC/CpcI"/>
    <property type="match status" value="1"/>
</dbReference>
<keyword evidence="2" id="KW-0602">Photosynthesis</keyword>
<evidence type="ECO:0000256" key="1">
    <source>
        <dbReference type="ARBA" id="ARBA00004445"/>
    </source>
</evidence>
<dbReference type="PROSITE" id="PS51441">
    <property type="entry name" value="CPCD_LIKE"/>
    <property type="match status" value="1"/>
</dbReference>
<dbReference type="GO" id="GO:0030089">
    <property type="term" value="C:phycobilisome"/>
    <property type="evidence" value="ECO:0007669"/>
    <property type="project" value="UniProtKB-UniRule"/>
</dbReference>
<dbReference type="OrthoDB" id="420396at2"/>
<comment type="subcellular location">
    <subcellularLocation>
        <location evidence="1">Cellular thylakoid membrane</location>
        <topology evidence="1">Peripheral membrane protein</topology>
        <orientation evidence="1">Cytoplasmic side</orientation>
    </subcellularLocation>
</comment>
<dbReference type="Pfam" id="PF00427">
    <property type="entry name" value="PBS_linker_poly"/>
    <property type="match status" value="1"/>
</dbReference>
<evidence type="ECO:0000313" key="11">
    <source>
        <dbReference type="Proteomes" id="UP000218238"/>
    </source>
</evidence>
<evidence type="ECO:0000313" key="10">
    <source>
        <dbReference type="EMBL" id="PAX49852.1"/>
    </source>
</evidence>
<protein>
    <submittedName>
        <fullName evidence="10">Photosystem I reaction center subunit XII</fullName>
    </submittedName>
</protein>
<evidence type="ECO:0000259" key="9">
    <source>
        <dbReference type="PROSITE" id="PS51445"/>
    </source>
</evidence>
<dbReference type="PANTHER" id="PTHR34011">
    <property type="entry name" value="PHYCOBILISOME 32.1 KDA LINKER POLYPEPTIDE, PHYCOCYANIN-ASSOCIATED, ROD 2-RELATED"/>
    <property type="match status" value="1"/>
</dbReference>
<organism evidence="10 11">
    <name type="scientific">Brunnivagina elsteri CCALA 953</name>
    <dbReference type="NCBI Taxonomy" id="987040"/>
    <lineage>
        <taxon>Bacteria</taxon>
        <taxon>Bacillati</taxon>
        <taxon>Cyanobacteriota</taxon>
        <taxon>Cyanophyceae</taxon>
        <taxon>Nostocales</taxon>
        <taxon>Calotrichaceae</taxon>
        <taxon>Brunnivagina</taxon>
    </lineage>
</organism>
<keyword evidence="3" id="KW-0042">Antenna complex</keyword>
<keyword evidence="6" id="KW-0472">Membrane</keyword>
<dbReference type="RefSeq" id="WP_095724664.1">
    <property type="nucleotide sequence ID" value="NZ_NTFS01000511.1"/>
</dbReference>
<dbReference type="InterPro" id="IPR001297">
    <property type="entry name" value="PBS_linker_dom"/>
</dbReference>
<reference evidence="10 11" key="1">
    <citation type="submission" date="2017-08" db="EMBL/GenBank/DDBJ databases">
        <title>Draft genome sequence of filamentous cyanobacterium Calothrix elsteri CCALA 953.</title>
        <authorList>
            <person name="Gagunashvili A.N."/>
            <person name="Elster J."/>
            <person name="Andresson O.S."/>
        </authorList>
    </citation>
    <scope>NUCLEOTIDE SEQUENCE [LARGE SCALE GENOMIC DNA]</scope>
    <source>
        <strain evidence="10 11">CCALA 953</strain>
    </source>
</reference>
<dbReference type="InterPro" id="IPR038255">
    <property type="entry name" value="PBS_linker_sf"/>
</dbReference>
<comment type="similarity">
    <text evidence="7">Belongs to the phycobilisome linker protein family.</text>
</comment>
<evidence type="ECO:0000256" key="7">
    <source>
        <dbReference type="PROSITE-ProRule" id="PRU00775"/>
    </source>
</evidence>
<dbReference type="SMART" id="SM01094">
    <property type="entry name" value="CpcD"/>
    <property type="match status" value="1"/>
</dbReference>
<keyword evidence="4 7" id="KW-0605">Phycobilisome</keyword>
<dbReference type="AlphaFoldDB" id="A0A2A2TB77"/>
<dbReference type="PANTHER" id="PTHR34011:SF6">
    <property type="entry name" value="PHYCOBILIPROTEIN APCE"/>
    <property type="match status" value="1"/>
</dbReference>
<dbReference type="PROSITE" id="PS51445">
    <property type="entry name" value="PBS_LINKER"/>
    <property type="match status" value="1"/>
</dbReference>
<dbReference type="GO" id="GO:0015979">
    <property type="term" value="P:photosynthesis"/>
    <property type="evidence" value="ECO:0007669"/>
    <property type="project" value="UniProtKB-KW"/>
</dbReference>
<dbReference type="Proteomes" id="UP000218238">
    <property type="component" value="Unassembled WGS sequence"/>
</dbReference>